<dbReference type="RefSeq" id="WP_053101716.1">
    <property type="nucleotide sequence ID" value="NZ_CP012365.1"/>
</dbReference>
<evidence type="ECO:0000256" key="7">
    <source>
        <dbReference type="ARBA" id="ARBA00051538"/>
    </source>
</evidence>
<organism evidence="16 17">
    <name type="scientific">Thiopseudomonas alkaliphila</name>
    <dbReference type="NCBI Taxonomy" id="1697053"/>
    <lineage>
        <taxon>Bacteria</taxon>
        <taxon>Pseudomonadati</taxon>
        <taxon>Pseudomonadota</taxon>
        <taxon>Gammaproteobacteria</taxon>
        <taxon>Pseudomonadales</taxon>
        <taxon>Pseudomonadaceae</taxon>
        <taxon>Thiopseudomonas</taxon>
    </lineage>
</organism>
<dbReference type="Gene3D" id="3.40.630.70">
    <property type="entry name" value="Leucyl/phenylalanyl-tRNA-protein transferase, C-terminal domain"/>
    <property type="match status" value="1"/>
</dbReference>
<reference evidence="16 17" key="1">
    <citation type="journal article" date="2015" name="Genome Announc.">
        <title>Genome Sequences of Oblitimonas alkaliphila gen. nov. sp. nov. (Proposed), a Novel Bacterium of the Pseudomonadaceae Family.</title>
        <authorList>
            <person name="Lauer A.C."/>
            <person name="Nicholson A.C."/>
            <person name="Humrighouse B.W."/>
            <person name="Emery B."/>
            <person name="Drobish A."/>
            <person name="Juieng P."/>
            <person name="Loparev V."/>
            <person name="McQuiston J.R."/>
        </authorList>
    </citation>
    <scope>NUCLEOTIDE SEQUENCE [LARGE SCALE GENOMIC DNA]</scope>
    <source>
        <strain evidence="16 17">E5571</strain>
    </source>
</reference>
<evidence type="ECO:0000313" key="16">
    <source>
        <dbReference type="EMBL" id="AKX60417.1"/>
    </source>
</evidence>
<evidence type="ECO:0000256" key="2">
    <source>
        <dbReference type="ARBA" id="ARBA00022490"/>
    </source>
</evidence>
<proteinExistence type="inferred from homology"/>
<dbReference type="GO" id="GO:0005737">
    <property type="term" value="C:cytoplasm"/>
    <property type="evidence" value="ECO:0007669"/>
    <property type="project" value="UniProtKB-SubCell"/>
</dbReference>
<dbReference type="STRING" id="1697053.AKN87_01440"/>
<comment type="subcellular location">
    <subcellularLocation>
        <location evidence="1 15">Cytoplasm</location>
    </subcellularLocation>
</comment>
<keyword evidence="4 15" id="KW-0012">Acyltransferase</keyword>
<dbReference type="Pfam" id="PF03588">
    <property type="entry name" value="Leu_Phe_trans"/>
    <property type="match status" value="1"/>
</dbReference>
<dbReference type="SUPFAM" id="SSF55729">
    <property type="entry name" value="Acyl-CoA N-acyltransferases (Nat)"/>
    <property type="match status" value="1"/>
</dbReference>
<evidence type="ECO:0000256" key="10">
    <source>
        <dbReference type="ARBA" id="ARBA00066767"/>
    </source>
</evidence>
<evidence type="ECO:0000256" key="14">
    <source>
        <dbReference type="ARBA" id="ARBA00083640"/>
    </source>
</evidence>
<evidence type="ECO:0000256" key="5">
    <source>
        <dbReference type="ARBA" id="ARBA00050607"/>
    </source>
</evidence>
<keyword evidence="3 15" id="KW-0808">Transferase</keyword>
<dbReference type="EMBL" id="CP012365">
    <property type="protein sequence ID" value="AKX60417.1"/>
    <property type="molecule type" value="Genomic_DNA"/>
</dbReference>
<dbReference type="AlphaFoldDB" id="A0A0K1XGV3"/>
<dbReference type="NCBIfam" id="TIGR00667">
    <property type="entry name" value="aat"/>
    <property type="match status" value="1"/>
</dbReference>
<evidence type="ECO:0000256" key="3">
    <source>
        <dbReference type="ARBA" id="ARBA00022679"/>
    </source>
</evidence>
<evidence type="ECO:0000256" key="12">
    <source>
        <dbReference type="ARBA" id="ARBA00077136"/>
    </source>
</evidence>
<dbReference type="PANTHER" id="PTHR30098">
    <property type="entry name" value="LEUCYL/PHENYLALANYL-TRNA--PROTEIN TRANSFERASE"/>
    <property type="match status" value="1"/>
</dbReference>
<comment type="catalytic activity">
    <reaction evidence="5 15">
        <text>L-phenylalanyl-tRNA(Phe) + an N-terminal L-alpha-aminoacyl-[protein] = an N-terminal L-phenylalanyl-L-alpha-aminoacyl-[protein] + tRNA(Phe)</text>
        <dbReference type="Rhea" id="RHEA:43632"/>
        <dbReference type="Rhea" id="RHEA-COMP:9668"/>
        <dbReference type="Rhea" id="RHEA-COMP:9699"/>
        <dbReference type="Rhea" id="RHEA-COMP:10636"/>
        <dbReference type="Rhea" id="RHEA-COMP:10637"/>
        <dbReference type="ChEBI" id="CHEBI:78442"/>
        <dbReference type="ChEBI" id="CHEBI:78531"/>
        <dbReference type="ChEBI" id="CHEBI:78597"/>
        <dbReference type="ChEBI" id="CHEBI:83561"/>
        <dbReference type="EC" id="2.3.2.6"/>
    </reaction>
</comment>
<dbReference type="FunFam" id="3.30.70.3550:FF:000001">
    <property type="entry name" value="Leucyl/phenylalanyl-tRNA--protein transferase"/>
    <property type="match status" value="1"/>
</dbReference>
<evidence type="ECO:0000256" key="11">
    <source>
        <dbReference type="ARBA" id="ARBA00074372"/>
    </source>
</evidence>
<protein>
    <recommendedName>
        <fullName evidence="11 15">Leucyl/phenylalanyl-tRNA--protein transferase</fullName>
        <ecNumber evidence="10 15">2.3.2.6</ecNumber>
    </recommendedName>
    <alternativeName>
        <fullName evidence="12 15">L/F-transferase</fullName>
    </alternativeName>
    <alternativeName>
        <fullName evidence="13 15">Leucyltransferase</fullName>
    </alternativeName>
    <alternativeName>
        <fullName evidence="14 15">Phenyalanyltransferase</fullName>
    </alternativeName>
</protein>
<dbReference type="InterPro" id="IPR016181">
    <property type="entry name" value="Acyl_CoA_acyltransferase"/>
</dbReference>
<dbReference type="FunFam" id="3.40.630.70:FF:000001">
    <property type="entry name" value="Leucyl/phenylalanyl-tRNA--protein transferase"/>
    <property type="match status" value="1"/>
</dbReference>
<evidence type="ECO:0000256" key="4">
    <source>
        <dbReference type="ARBA" id="ARBA00023315"/>
    </source>
</evidence>
<comment type="catalytic activity">
    <reaction evidence="6 15">
        <text>N-terminal L-arginyl-[protein] + L-leucyl-tRNA(Leu) = N-terminal L-leucyl-L-arginyl-[protein] + tRNA(Leu) + H(+)</text>
        <dbReference type="Rhea" id="RHEA:50416"/>
        <dbReference type="Rhea" id="RHEA-COMP:9613"/>
        <dbReference type="Rhea" id="RHEA-COMP:9622"/>
        <dbReference type="Rhea" id="RHEA-COMP:12672"/>
        <dbReference type="Rhea" id="RHEA-COMP:12673"/>
        <dbReference type="ChEBI" id="CHEBI:15378"/>
        <dbReference type="ChEBI" id="CHEBI:64719"/>
        <dbReference type="ChEBI" id="CHEBI:78442"/>
        <dbReference type="ChEBI" id="CHEBI:78494"/>
        <dbReference type="ChEBI" id="CHEBI:133044"/>
        <dbReference type="EC" id="2.3.2.6"/>
    </reaction>
</comment>
<dbReference type="EC" id="2.3.2.6" evidence="10 15"/>
<dbReference type="PANTHER" id="PTHR30098:SF2">
    <property type="entry name" value="LEUCYL_PHENYLALANYL-TRNA--PROTEIN TRANSFERASE"/>
    <property type="match status" value="1"/>
</dbReference>
<sequence>MLPWLSPDNCDFPPLSTALKQPDGLLAGGGDLSVERLTAAYRHGCFPWFSPGQPILWWSPNPRTVLFPERFHLSKSLRKTFRKAQFSVTLNQAFAEVITGCAAPRDAHGTWITQAMQTAYQQLHHAGIAHSVEVWQAQELVGGLYGVALGQVFFGESMFSRVSNASKVGFATLVGELKAQQFALIDCQVHTEHLASFGAEPISRTAFADYLNQFTDRPSPMDWTPRSLSLVLDKHND</sequence>
<dbReference type="Gene3D" id="3.30.70.3550">
    <property type="entry name" value="Leucyl/phenylalanyl-tRNA-protein transferase, N-terminal domain"/>
    <property type="match status" value="1"/>
</dbReference>
<name>A0A0K1XGV3_9GAMM</name>
<keyword evidence="17" id="KW-1185">Reference proteome</keyword>
<comment type="catalytic activity">
    <reaction evidence="7 15">
        <text>N-terminal L-lysyl-[protein] + L-leucyl-tRNA(Leu) = N-terminal L-leucyl-L-lysyl-[protein] + tRNA(Leu) + H(+)</text>
        <dbReference type="Rhea" id="RHEA:12340"/>
        <dbReference type="Rhea" id="RHEA-COMP:9613"/>
        <dbReference type="Rhea" id="RHEA-COMP:9622"/>
        <dbReference type="Rhea" id="RHEA-COMP:12670"/>
        <dbReference type="Rhea" id="RHEA-COMP:12671"/>
        <dbReference type="ChEBI" id="CHEBI:15378"/>
        <dbReference type="ChEBI" id="CHEBI:65249"/>
        <dbReference type="ChEBI" id="CHEBI:78442"/>
        <dbReference type="ChEBI" id="CHEBI:78494"/>
        <dbReference type="ChEBI" id="CHEBI:133043"/>
        <dbReference type="EC" id="2.3.2.6"/>
    </reaction>
</comment>
<dbReference type="InterPro" id="IPR042203">
    <property type="entry name" value="Leu/Phe-tRNA_Trfase_C"/>
</dbReference>
<dbReference type="GO" id="GO:0030163">
    <property type="term" value="P:protein catabolic process"/>
    <property type="evidence" value="ECO:0007669"/>
    <property type="project" value="UniProtKB-UniRule"/>
</dbReference>
<dbReference type="InterPro" id="IPR042221">
    <property type="entry name" value="Leu/Phe-tRNA_Trfase_N"/>
</dbReference>
<accession>A0A0K1XGV3</accession>
<evidence type="ECO:0000256" key="9">
    <source>
        <dbReference type="ARBA" id="ARBA00061535"/>
    </source>
</evidence>
<dbReference type="HAMAP" id="MF_00688">
    <property type="entry name" value="Leu_Phe_trans"/>
    <property type="match status" value="1"/>
</dbReference>
<comment type="function">
    <text evidence="8 15">Functions in the N-end rule pathway of protein degradation where it conjugates Leu, Phe and, less efficiently, Met from aminoacyl-tRNAs to the N-termini of proteins containing an N-terminal arginine or lysine.</text>
</comment>
<evidence type="ECO:0000256" key="8">
    <source>
        <dbReference type="ARBA" id="ARBA00054043"/>
    </source>
</evidence>
<dbReference type="PATRIC" id="fig|1698449.3.peg.2237"/>
<evidence type="ECO:0000256" key="15">
    <source>
        <dbReference type="HAMAP-Rule" id="MF_00688"/>
    </source>
</evidence>
<evidence type="ECO:0000313" key="17">
    <source>
        <dbReference type="Proteomes" id="UP000063953"/>
    </source>
</evidence>
<evidence type="ECO:0000256" key="1">
    <source>
        <dbReference type="ARBA" id="ARBA00004496"/>
    </source>
</evidence>
<evidence type="ECO:0000256" key="13">
    <source>
        <dbReference type="ARBA" id="ARBA00077165"/>
    </source>
</evidence>
<keyword evidence="2 15" id="KW-0963">Cytoplasm</keyword>
<dbReference type="GO" id="GO:0008914">
    <property type="term" value="F:leucyl-tRNA--protein transferase activity"/>
    <property type="evidence" value="ECO:0007669"/>
    <property type="project" value="UniProtKB-UniRule"/>
</dbReference>
<dbReference type="Proteomes" id="UP000063953">
    <property type="component" value="Chromosome"/>
</dbReference>
<evidence type="ECO:0000256" key="6">
    <source>
        <dbReference type="ARBA" id="ARBA00050652"/>
    </source>
</evidence>
<comment type="similarity">
    <text evidence="9 15">Belongs to the L/F-transferase family.</text>
</comment>
<gene>
    <name evidence="15" type="primary">aat</name>
    <name evidence="16" type="ORF">AKN88_11100</name>
</gene>
<dbReference type="InterPro" id="IPR004616">
    <property type="entry name" value="Leu/Phe-tRNA_Trfase"/>
</dbReference>